<name>A0AC61QSU8_9BACT</name>
<evidence type="ECO:0000313" key="1">
    <source>
        <dbReference type="EMBL" id="TGX83108.1"/>
    </source>
</evidence>
<dbReference type="EMBL" id="SRZC01000005">
    <property type="protein sequence ID" value="TGX83108.1"/>
    <property type="molecule type" value="Genomic_DNA"/>
</dbReference>
<accession>A0AC61QSU8</accession>
<dbReference type="Proteomes" id="UP000308886">
    <property type="component" value="Unassembled WGS sequence"/>
</dbReference>
<sequence>MKIKYFGFMLLLAASSALTSCSEDDLDPNSIFSTVDGNDEAKSPEYIEFDEWIMKNYTEPYNIRLQYLYNDKETDQSYNVVPADFDKSKGLAKLVKHMWVDTYAEAVSEEFIKTYTPRTIQLIGSYEWNGNGSQVLGTAEGGLKVMLYGVNFLDLDNPRVNTTDPYANKGAVPLDLNHWFFHTMHHEFCHILTQKKDYPTDFRAISAGRYHSTDWVNVKDIDSAKEGFVTGYASGEYNEDFAEVYSTYITMSQEGWNKIIDNAGAEGAAIIENKLSIVREYFYQSWGIDIDKLRTIVLRRSAEAEHLDLHSLN</sequence>
<evidence type="ECO:0000313" key="2">
    <source>
        <dbReference type="Proteomes" id="UP000308886"/>
    </source>
</evidence>
<organism evidence="1 2">
    <name type="scientific">Palleniella muris</name>
    <dbReference type="NCBI Taxonomy" id="3038145"/>
    <lineage>
        <taxon>Bacteria</taxon>
        <taxon>Pseudomonadati</taxon>
        <taxon>Bacteroidota</taxon>
        <taxon>Bacteroidia</taxon>
        <taxon>Bacteroidales</taxon>
        <taxon>Prevotellaceae</taxon>
        <taxon>Palleniella</taxon>
    </lineage>
</organism>
<proteinExistence type="predicted"/>
<keyword evidence="2" id="KW-1185">Reference proteome</keyword>
<comment type="caution">
    <text evidence="1">The sequence shown here is derived from an EMBL/GenBank/DDBJ whole genome shotgun (WGS) entry which is preliminary data.</text>
</comment>
<gene>
    <name evidence="1" type="ORF">E5358_03965</name>
</gene>
<protein>
    <submittedName>
        <fullName evidence="1">Uncharacterized protein</fullName>
    </submittedName>
</protein>
<reference evidence="1" key="1">
    <citation type="submission" date="2019-04" db="EMBL/GenBank/DDBJ databases">
        <title>Microbes associate with the intestines of laboratory mice.</title>
        <authorList>
            <person name="Navarre W."/>
            <person name="Wong E."/>
            <person name="Huang K."/>
            <person name="Tropini C."/>
            <person name="Ng K."/>
            <person name="Yu B."/>
        </authorList>
    </citation>
    <scope>NUCLEOTIDE SEQUENCE</scope>
    <source>
        <strain evidence="1">NM73_A23</strain>
    </source>
</reference>